<dbReference type="GO" id="GO:0016491">
    <property type="term" value="F:oxidoreductase activity"/>
    <property type="evidence" value="ECO:0007669"/>
    <property type="project" value="InterPro"/>
</dbReference>
<dbReference type="NCBIfam" id="NF043036">
    <property type="entry name" value="ErythonDh"/>
    <property type="match status" value="1"/>
</dbReference>
<evidence type="ECO:0000313" key="5">
    <source>
        <dbReference type="Proteomes" id="UP000014074"/>
    </source>
</evidence>
<dbReference type="RefSeq" id="XP_007915262.1">
    <property type="nucleotide sequence ID" value="XM_007917071.1"/>
</dbReference>
<dbReference type="AlphaFoldDB" id="R8BKX6"/>
<evidence type="ECO:0000259" key="3">
    <source>
        <dbReference type="Pfam" id="PF01370"/>
    </source>
</evidence>
<keyword evidence="5" id="KW-1185">Reference proteome</keyword>
<keyword evidence="1" id="KW-0521">NADP</keyword>
<dbReference type="GeneID" id="19324977"/>
<dbReference type="HOGENOM" id="CLU_007383_19_0_1"/>
<accession>R8BKX6</accession>
<dbReference type="InterPro" id="IPR036291">
    <property type="entry name" value="NAD(P)-bd_dom_sf"/>
</dbReference>
<dbReference type="EMBL" id="KB933120">
    <property type="protein sequence ID" value="EON99939.1"/>
    <property type="molecule type" value="Genomic_DNA"/>
</dbReference>
<evidence type="ECO:0000256" key="2">
    <source>
        <dbReference type="ARBA" id="ARBA00023277"/>
    </source>
</evidence>
<evidence type="ECO:0000256" key="1">
    <source>
        <dbReference type="ARBA" id="ARBA00022857"/>
    </source>
</evidence>
<dbReference type="SUPFAM" id="SSF51735">
    <property type="entry name" value="NAD(P)-binding Rossmann-fold domains"/>
    <property type="match status" value="1"/>
</dbReference>
<keyword evidence="2" id="KW-0119">Carbohydrate metabolism</keyword>
<protein>
    <submittedName>
        <fullName evidence="4">Putative nucleoside-diphosphate-sugar epimerase protein</fullName>
    </submittedName>
</protein>
<organism evidence="4 5">
    <name type="scientific">Phaeoacremonium minimum (strain UCR-PA7)</name>
    <name type="common">Esca disease fungus</name>
    <name type="synonym">Togninia minima</name>
    <dbReference type="NCBI Taxonomy" id="1286976"/>
    <lineage>
        <taxon>Eukaryota</taxon>
        <taxon>Fungi</taxon>
        <taxon>Dikarya</taxon>
        <taxon>Ascomycota</taxon>
        <taxon>Pezizomycotina</taxon>
        <taxon>Sordariomycetes</taxon>
        <taxon>Sordariomycetidae</taxon>
        <taxon>Togniniales</taxon>
        <taxon>Togniniaceae</taxon>
        <taxon>Phaeoacremonium</taxon>
    </lineage>
</organism>
<dbReference type="PANTHER" id="PTHR43103">
    <property type="entry name" value="NUCLEOSIDE-DIPHOSPHATE-SUGAR EPIMERASE"/>
    <property type="match status" value="1"/>
</dbReference>
<dbReference type="Proteomes" id="UP000014074">
    <property type="component" value="Unassembled WGS sequence"/>
</dbReference>
<dbReference type="eggNOG" id="KOG2774">
    <property type="taxonomic scope" value="Eukaryota"/>
</dbReference>
<dbReference type="KEGG" id="tmn:UCRPA7_4518"/>
<dbReference type="InterPro" id="IPR050005">
    <property type="entry name" value="DenD"/>
</dbReference>
<name>R8BKX6_PHAM7</name>
<feature type="domain" description="NAD-dependent epimerase/dehydratase" evidence="3">
    <location>
        <begin position="4"/>
        <end position="206"/>
    </location>
</feature>
<dbReference type="PANTHER" id="PTHR43103:SF3">
    <property type="entry name" value="ADP-L-GLYCERO-D-MANNO-HEPTOSE-6-EPIMERASE"/>
    <property type="match status" value="1"/>
</dbReference>
<proteinExistence type="predicted"/>
<gene>
    <name evidence="4" type="ORF">UCRPA7_4518</name>
</gene>
<dbReference type="OrthoDB" id="16464at2759"/>
<reference evidence="5" key="1">
    <citation type="journal article" date="2013" name="Genome Announc.">
        <title>Draft genome sequence of the ascomycete Phaeoacremonium aleophilum strain UCR-PA7, a causal agent of the esca disease complex in grapevines.</title>
        <authorList>
            <person name="Blanco-Ulate B."/>
            <person name="Rolshausen P."/>
            <person name="Cantu D."/>
        </authorList>
    </citation>
    <scope>NUCLEOTIDE SEQUENCE [LARGE SCALE GENOMIC DNA]</scope>
    <source>
        <strain evidence="5">UCR-PA7</strain>
    </source>
</reference>
<dbReference type="Gene3D" id="3.40.50.720">
    <property type="entry name" value="NAD(P)-binding Rossmann-like Domain"/>
    <property type="match status" value="1"/>
</dbReference>
<dbReference type="InterPro" id="IPR001509">
    <property type="entry name" value="Epimerase_deHydtase"/>
</dbReference>
<evidence type="ECO:0000313" key="4">
    <source>
        <dbReference type="EMBL" id="EON99939.1"/>
    </source>
</evidence>
<dbReference type="Gene3D" id="3.90.25.10">
    <property type="entry name" value="UDP-galactose 4-epimerase, domain 1"/>
    <property type="match status" value="1"/>
</dbReference>
<dbReference type="Pfam" id="PF01370">
    <property type="entry name" value="Epimerase"/>
    <property type="match status" value="1"/>
</dbReference>
<dbReference type="CDD" id="cd05238">
    <property type="entry name" value="Gne_like_SDR_e"/>
    <property type="match status" value="1"/>
</dbReference>
<sequence>MTSILITGAAGFVGQELAAGFAAFSNITITLTDIVEPPVPPTAQKGENVKFNCLASDLTSASAVASLLANRFDAVYTLHGIMSGGAEANLELGLKVNLDSQRLFLDYLRNNHPGTVVVFASSCAVYGPTEPGEIVTEKTLPLPQSSYGTQKYMVEALVNDYSRRGLLDGRIVRLPTVTVRAGAPTAATSSFASGIIREPLRGQESILPVNRDLEVWISSPATVVKNLIAIKDVPKEKFGLFRVVNLPGILVTVNEMLDALEQVGGKEKRALVKEERDPATEKVVYSWPTKFKTQRATDLGLSADVPFLETVRVFAQREGLL</sequence>